<feature type="domain" description="Peptidase S55" evidence="2">
    <location>
        <begin position="1"/>
        <end position="166"/>
    </location>
</feature>
<keyword evidence="4" id="KW-1185">Reference proteome</keyword>
<dbReference type="PROSITE" id="PS51494">
    <property type="entry name" value="SPOIVB"/>
    <property type="match status" value="1"/>
</dbReference>
<comment type="caution">
    <text evidence="3">The sequence shown here is derived from an EMBL/GenBank/DDBJ whole genome shotgun (WGS) entry which is preliminary data.</text>
</comment>
<protein>
    <recommendedName>
        <fullName evidence="2">Peptidase S55 domain-containing protein</fullName>
    </recommendedName>
</protein>
<dbReference type="SUPFAM" id="SSF50494">
    <property type="entry name" value="Trypsin-like serine proteases"/>
    <property type="match status" value="1"/>
</dbReference>
<dbReference type="RefSeq" id="WP_194695384.1">
    <property type="nucleotide sequence ID" value="NZ_JADKPO010000005.1"/>
</dbReference>
<reference evidence="3" key="1">
    <citation type="submission" date="2020-11" db="EMBL/GenBank/DDBJ databases">
        <title>Nocardioides cynanchi sp. nov., isolated from soil of rhizosphere of Cynanchum wilfordii.</title>
        <authorList>
            <person name="Lee J.-S."/>
            <person name="Suh M.K."/>
            <person name="Kim J.-S."/>
        </authorList>
    </citation>
    <scope>NUCLEOTIDE SEQUENCE</scope>
    <source>
        <strain evidence="3">KCTC 19276</strain>
    </source>
</reference>
<dbReference type="Proteomes" id="UP000660668">
    <property type="component" value="Unassembled WGS sequence"/>
</dbReference>
<keyword evidence="1" id="KW-0732">Signal</keyword>
<evidence type="ECO:0000313" key="4">
    <source>
        <dbReference type="Proteomes" id="UP000660668"/>
    </source>
</evidence>
<evidence type="ECO:0000256" key="1">
    <source>
        <dbReference type="SAM" id="SignalP"/>
    </source>
</evidence>
<gene>
    <name evidence="3" type="ORF">ISU10_05595</name>
</gene>
<dbReference type="InterPro" id="IPR008763">
    <property type="entry name" value="Peptidase_S55"/>
</dbReference>
<accession>A0A930VKC6</accession>
<feature type="chain" id="PRO_5039005405" description="Peptidase S55 domain-containing protein" evidence="1">
    <location>
        <begin position="21"/>
        <end position="580"/>
    </location>
</feature>
<evidence type="ECO:0000313" key="3">
    <source>
        <dbReference type="EMBL" id="MBF4767236.1"/>
    </source>
</evidence>
<dbReference type="AlphaFoldDB" id="A0A930VKC6"/>
<name>A0A930VKC6_9ACTN</name>
<evidence type="ECO:0000259" key="2">
    <source>
        <dbReference type="PROSITE" id="PS51494"/>
    </source>
</evidence>
<sequence>MRSSRSRGLGVAVMASLALAIPTALVEGATLNAAHSATSAAAPTGDCAEAYPVSEVTVDQDVHGLSTTQGVTPSGFTGKVLGVLKDGVLPGIDLVMARLDSPTIQQVGGIWQGMSGSPVYAQDGRLIGAVAYGFSFGPSPVAGITPFEQMQTSLNTSLPQQLKVGDRTARLLARTTDVSQTQASQGFSQLPTPLSVAGVPARFLHRTPRRAWQPESASVAGAAPAATTPTAADIVAGGNLGVTMSTGDITQGAIGTVTSVCDGLVRGFGHPFNLLGKTTYGMSGAETLYIQEDPAGTPFTMANFGPTVGTIDQDRNVGVSGPLGVLPHGTEVTSVLTHGPDQRTSESVVTIQEALAQTTNYALVVNHLRVLDSFPPGAEEQGWTITGTAGGEPFVLQAGNRYADSLDITGIAQWDLPDLVWALSLIPDVTVDSVTGTSTVTDDPSGFRLAKVQQRRGGLWVTVNRLNPAIVKAGRLLVLRLVLTNPSGNQTVPVTYRVPRAAAGLRGQVSFFPGLPFPFETGEMPGTFDEVQKMVSTFVRNDQFDSRLSLFGGAIQKQKKTTPATRVVSGNRRFPVIVVR</sequence>
<feature type="signal peptide" evidence="1">
    <location>
        <begin position="1"/>
        <end position="20"/>
    </location>
</feature>
<dbReference type="EMBL" id="JADKPO010000005">
    <property type="protein sequence ID" value="MBF4767236.1"/>
    <property type="molecule type" value="Genomic_DNA"/>
</dbReference>
<dbReference type="Pfam" id="PF05580">
    <property type="entry name" value="Peptidase_S55"/>
    <property type="match status" value="1"/>
</dbReference>
<proteinExistence type="predicted"/>
<organism evidence="3 4">
    <name type="scientific">Nocardioides agariphilus</name>
    <dbReference type="NCBI Taxonomy" id="433664"/>
    <lineage>
        <taxon>Bacteria</taxon>
        <taxon>Bacillati</taxon>
        <taxon>Actinomycetota</taxon>
        <taxon>Actinomycetes</taxon>
        <taxon>Propionibacteriales</taxon>
        <taxon>Nocardioidaceae</taxon>
        <taxon>Nocardioides</taxon>
    </lineage>
</organism>
<dbReference type="InterPro" id="IPR009003">
    <property type="entry name" value="Peptidase_S1_PA"/>
</dbReference>